<comment type="catalytic activity">
    <reaction evidence="19">
        <text>(2S)-2-aminobutanoate + glyoxylate = 2-oxobutanoate + glycine</text>
        <dbReference type="Rhea" id="RHEA:77339"/>
        <dbReference type="ChEBI" id="CHEBI:16763"/>
        <dbReference type="ChEBI" id="CHEBI:36655"/>
        <dbReference type="ChEBI" id="CHEBI:57305"/>
        <dbReference type="ChEBI" id="CHEBI:74359"/>
    </reaction>
</comment>
<keyword evidence="6" id="KW-0032">Aminotransferase</keyword>
<evidence type="ECO:0000256" key="5">
    <source>
        <dbReference type="ARBA" id="ARBA00013049"/>
    </source>
</evidence>
<comment type="similarity">
    <text evidence="3 39">Belongs to the class-III pyridoxal-phosphate-dependent aminotransferase family.</text>
</comment>
<evidence type="ECO:0000256" key="6">
    <source>
        <dbReference type="ARBA" id="ARBA00022576"/>
    </source>
</evidence>
<evidence type="ECO:0000256" key="27">
    <source>
        <dbReference type="ARBA" id="ARBA00043826"/>
    </source>
</evidence>
<organism evidence="40 41">
    <name type="scientific">Allacma fusca</name>
    <dbReference type="NCBI Taxonomy" id="39272"/>
    <lineage>
        <taxon>Eukaryota</taxon>
        <taxon>Metazoa</taxon>
        <taxon>Ecdysozoa</taxon>
        <taxon>Arthropoda</taxon>
        <taxon>Hexapoda</taxon>
        <taxon>Collembola</taxon>
        <taxon>Symphypleona</taxon>
        <taxon>Sminthuridae</taxon>
        <taxon>Allacma</taxon>
    </lineage>
</organism>
<evidence type="ECO:0000256" key="19">
    <source>
        <dbReference type="ARBA" id="ARBA00043679"/>
    </source>
</evidence>
<evidence type="ECO:0000256" key="20">
    <source>
        <dbReference type="ARBA" id="ARBA00043726"/>
    </source>
</evidence>
<comment type="catalytic activity">
    <reaction evidence="21">
        <text>N(omega),N(omega)-dimethyl-L-arginine + oxaloacetate = 5-(3,3-dimethylguanidino)-2-oxopentanoate + L-aspartate</text>
        <dbReference type="Rhea" id="RHEA:77343"/>
        <dbReference type="ChEBI" id="CHEBI:16452"/>
        <dbReference type="ChEBI" id="CHEBI:29991"/>
        <dbReference type="ChEBI" id="CHEBI:58326"/>
        <dbReference type="ChEBI" id="CHEBI:197301"/>
    </reaction>
</comment>
<comment type="catalytic activity">
    <reaction evidence="26">
        <text>3-oxopropanoate + L-alanine = beta-alanine + pyruvate</text>
        <dbReference type="Rhea" id="RHEA:14077"/>
        <dbReference type="ChEBI" id="CHEBI:15361"/>
        <dbReference type="ChEBI" id="CHEBI:33190"/>
        <dbReference type="ChEBI" id="CHEBI:57966"/>
        <dbReference type="ChEBI" id="CHEBI:57972"/>
        <dbReference type="EC" id="2.6.1.18"/>
    </reaction>
    <physiologicalReaction direction="right-to-left" evidence="26">
        <dbReference type="Rhea" id="RHEA:14079"/>
    </physiologicalReaction>
</comment>
<dbReference type="Pfam" id="PF00202">
    <property type="entry name" value="Aminotran_3"/>
    <property type="match status" value="1"/>
</dbReference>
<dbReference type="EMBL" id="CAJVCH010358871">
    <property type="protein sequence ID" value="CAG7816010.1"/>
    <property type="molecule type" value="Genomic_DNA"/>
</dbReference>
<comment type="subunit">
    <text evidence="4">Homotetramer.</text>
</comment>
<comment type="cofactor">
    <cofactor evidence="1">
        <name>pyridoxal 5'-phosphate</name>
        <dbReference type="ChEBI" id="CHEBI:597326"/>
    </cofactor>
</comment>
<evidence type="ECO:0000256" key="33">
    <source>
        <dbReference type="ARBA" id="ARBA00048500"/>
    </source>
</evidence>
<evidence type="ECO:0000256" key="11">
    <source>
        <dbReference type="ARBA" id="ARBA00033660"/>
    </source>
</evidence>
<comment type="catalytic activity">
    <reaction evidence="37">
        <text>N(omega),N('omega)-dimethyl-L-arginine + glyoxylate = 5-(3,3'-dimethylguanidino)-2-oxopentanoate + glycine</text>
        <dbReference type="Rhea" id="RHEA:77315"/>
        <dbReference type="ChEBI" id="CHEBI:36655"/>
        <dbReference type="ChEBI" id="CHEBI:57305"/>
        <dbReference type="ChEBI" id="CHEBI:197308"/>
        <dbReference type="ChEBI" id="CHEBI:197310"/>
    </reaction>
</comment>
<dbReference type="PROSITE" id="PS00600">
    <property type="entry name" value="AA_TRANSFER_CLASS_3"/>
    <property type="match status" value="1"/>
</dbReference>
<comment type="catalytic activity">
    <reaction evidence="31">
        <text>N(omega),N(omega)-dimethyl-L-arginine + glyoxylate = 5-(3,3-dimethylguanidino)-2-oxopentanoate + glycine</text>
        <dbReference type="Rhea" id="RHEA:77311"/>
        <dbReference type="ChEBI" id="CHEBI:36655"/>
        <dbReference type="ChEBI" id="CHEBI:57305"/>
        <dbReference type="ChEBI" id="CHEBI:58326"/>
        <dbReference type="ChEBI" id="CHEBI:197301"/>
    </reaction>
</comment>
<dbReference type="GO" id="GO:0016223">
    <property type="term" value="F:beta-alanine:pyruvate transaminase activity"/>
    <property type="evidence" value="ECO:0007669"/>
    <property type="project" value="UniProtKB-EC"/>
</dbReference>
<sequence length="462" mass="50867">MRSTRVLRQALSVEELNKIRVANLHPSIRKGTHFKEPLVVKNAYMQYIYDTSGKRYLDLLGGIVTVSVGHCHPKVNDALFQQAKNLWHSANIHLNSPVHEYAAKLAATLPGDLKVVYPVNSGSEANDLAVLMARVVTGNFDIISLRNGYHGMSPITMGLTGHSTWKQTAPHYFGFHHTMLPDCYNGLWAGCRDSPVQPDRKCEGSNCTSTHCTSADKYVQQLQEIFMYTLPQKKVAGFFIESIQGVGGVVQYPKGYVKKAFELVRQNGGVCVSDEVQTGFGRTGDSFWHFQDHGVIPDIVTMAKGIANGFPMAAVVTTPKIAECLTGAAHFNTFGGNPMGCAVASAVLDVIQEEKLQEHCKTLGTYMIHELNKIREEVPIVGDVRGKGLMIGIEMVKSKETREALPADKMAEIFEDLKNGGLIVGRGGFFGNTFRLSPPMCIQKQDVDSALETIRQVFKKYA</sequence>
<dbReference type="EC" id="2.6.1.18" evidence="28"/>
<evidence type="ECO:0000256" key="15">
    <source>
        <dbReference type="ARBA" id="ARBA00041845"/>
    </source>
</evidence>
<dbReference type="EC" id="2.6.1.40" evidence="12"/>
<evidence type="ECO:0000256" key="13">
    <source>
        <dbReference type="ARBA" id="ARBA00039862"/>
    </source>
</evidence>
<evidence type="ECO:0000256" key="2">
    <source>
        <dbReference type="ARBA" id="ARBA00004173"/>
    </source>
</evidence>
<evidence type="ECO:0000256" key="34">
    <source>
        <dbReference type="ARBA" id="ARBA00048560"/>
    </source>
</evidence>
<comment type="subcellular location">
    <subcellularLocation>
        <location evidence="2">Mitochondrion</location>
    </subcellularLocation>
</comment>
<comment type="catalytic activity">
    <reaction evidence="20">
        <text>(R)-3-amino-2-methylpropanoate + pyruvate = 2-methyl-3-oxopropanoate + L-alanine</text>
        <dbReference type="Rhea" id="RHEA:18393"/>
        <dbReference type="ChEBI" id="CHEBI:15361"/>
        <dbReference type="ChEBI" id="CHEBI:57700"/>
        <dbReference type="ChEBI" id="CHEBI:57731"/>
        <dbReference type="ChEBI" id="CHEBI:57972"/>
        <dbReference type="EC" id="2.6.1.40"/>
    </reaction>
    <physiologicalReaction direction="left-to-right" evidence="20">
        <dbReference type="Rhea" id="RHEA:18394"/>
    </physiologicalReaction>
</comment>
<comment type="function">
    <text evidence="38">Multifunctional aminotransferase with a broad substrate specificity. Catalyzes the conversion of glyoxylate to glycine using alanine as the amino donor. Catalyzes metabolism of not L- but the D-isomer of D-beta-aminoisobutyric acid to generate 2-methyl-3-oxopropanoate and alanine. Catalyzes the transfer of the amino group from beta-alanine to pyruvate to yield L-alanine and 3-oxopropanoate. Can metabolize NG-monomethyl-L-arginine (NMMA), asymmetric NG,NG-dimethyl-L-arginine (ADMA) and symmetric NG,N'G-dimethyl-L-arginine (SDMA). ADMA is a potent inhibitor of nitric-oxide (NO) synthase, and this activity provides mechanism through which the kidney regulates blood pressure.</text>
</comment>
<evidence type="ECO:0000256" key="29">
    <source>
        <dbReference type="ARBA" id="ARBA00044257"/>
    </source>
</evidence>
<dbReference type="AlphaFoldDB" id="A0A8J2PHY2"/>
<evidence type="ECO:0000256" key="9">
    <source>
        <dbReference type="ARBA" id="ARBA00022946"/>
    </source>
</evidence>
<name>A0A8J2PHY2_9HEXA</name>
<dbReference type="Proteomes" id="UP000708208">
    <property type="component" value="Unassembled WGS sequence"/>
</dbReference>
<comment type="catalytic activity">
    <reaction evidence="25">
        <text>N(omega),N('omega)-dimethyl-L-arginine + pyruvate = 5-(3,3'-dimethylguanidino)-2-oxopentanoate + L-alanine</text>
        <dbReference type="Rhea" id="RHEA:77307"/>
        <dbReference type="ChEBI" id="CHEBI:15361"/>
        <dbReference type="ChEBI" id="CHEBI:57972"/>
        <dbReference type="ChEBI" id="CHEBI:197308"/>
        <dbReference type="ChEBI" id="CHEBI:197310"/>
    </reaction>
</comment>
<comment type="caution">
    <text evidence="40">The sequence shown here is derived from an EMBL/GenBank/DDBJ whole genome shotgun (WGS) entry which is preliminary data.</text>
</comment>
<dbReference type="GO" id="GO:0030170">
    <property type="term" value="F:pyridoxal phosphate binding"/>
    <property type="evidence" value="ECO:0007669"/>
    <property type="project" value="InterPro"/>
</dbReference>
<dbReference type="FunFam" id="3.40.640.10:FF:000055">
    <property type="entry name" value="Alanine--glyoxylate aminotransferase 2, mitochondrial"/>
    <property type="match status" value="1"/>
</dbReference>
<evidence type="ECO:0000256" key="21">
    <source>
        <dbReference type="ARBA" id="ARBA00043749"/>
    </source>
</evidence>
<evidence type="ECO:0000256" key="12">
    <source>
        <dbReference type="ARBA" id="ARBA00039130"/>
    </source>
</evidence>
<dbReference type="PANTHER" id="PTHR45688:SF3">
    <property type="entry name" value="ALANINE--GLYOXYLATE AMINOTRANSFERASE 2, MITOCHONDRIAL"/>
    <property type="match status" value="1"/>
</dbReference>
<dbReference type="InterPro" id="IPR005814">
    <property type="entry name" value="Aminotrans_3"/>
</dbReference>
<dbReference type="CDD" id="cd00610">
    <property type="entry name" value="OAT_like"/>
    <property type="match status" value="1"/>
</dbReference>
<keyword evidence="8 39" id="KW-0663">Pyridoxal phosphate</keyword>
<evidence type="ECO:0000256" key="22">
    <source>
        <dbReference type="ARBA" id="ARBA00043751"/>
    </source>
</evidence>
<evidence type="ECO:0000256" key="30">
    <source>
        <dbReference type="ARBA" id="ARBA00044258"/>
    </source>
</evidence>
<evidence type="ECO:0000256" key="18">
    <source>
        <dbReference type="ARBA" id="ARBA00043669"/>
    </source>
</evidence>
<evidence type="ECO:0000256" key="26">
    <source>
        <dbReference type="ARBA" id="ARBA00043825"/>
    </source>
</evidence>
<dbReference type="GO" id="GO:0008453">
    <property type="term" value="F:alanine-glyoxylate transaminase activity"/>
    <property type="evidence" value="ECO:0007669"/>
    <property type="project" value="UniProtKB-EC"/>
</dbReference>
<dbReference type="GO" id="GO:0019481">
    <property type="term" value="P:L-alanine catabolic process, by transamination"/>
    <property type="evidence" value="ECO:0007669"/>
    <property type="project" value="TreeGrafter"/>
</dbReference>
<evidence type="ECO:0000256" key="36">
    <source>
        <dbReference type="ARBA" id="ARBA00048916"/>
    </source>
</evidence>
<keyword evidence="7" id="KW-0808">Transferase</keyword>
<evidence type="ECO:0000256" key="14">
    <source>
        <dbReference type="ARBA" id="ARBA00041662"/>
    </source>
</evidence>
<comment type="catalytic activity">
    <reaction evidence="22">
        <text>2-oxobutanoate + L-alanine = (2S)-2-aminobutanoate + pyruvate</text>
        <dbReference type="Rhea" id="RHEA:77355"/>
        <dbReference type="ChEBI" id="CHEBI:15361"/>
        <dbReference type="ChEBI" id="CHEBI:16763"/>
        <dbReference type="ChEBI" id="CHEBI:57972"/>
        <dbReference type="ChEBI" id="CHEBI:74359"/>
        <dbReference type="EC" id="2.6.1.44"/>
    </reaction>
</comment>
<dbReference type="GO" id="GO:0047305">
    <property type="term" value="F:(R)-3-amino-2-methylpropionate-pyruvate transaminase activity"/>
    <property type="evidence" value="ECO:0007669"/>
    <property type="project" value="UniProtKB-EC"/>
</dbReference>
<evidence type="ECO:0000256" key="4">
    <source>
        <dbReference type="ARBA" id="ARBA00011881"/>
    </source>
</evidence>
<comment type="catalytic activity">
    <reaction evidence="27">
        <text>2-oxopentanoate + N(omega),N(omega)-dimethyl-L-arginine = 5-(3,3-dimethylguanidino)-2-oxopentanoate + L-2-aminopentanoate</text>
        <dbReference type="Rhea" id="RHEA:77359"/>
        <dbReference type="ChEBI" id="CHEBI:28644"/>
        <dbReference type="ChEBI" id="CHEBI:58326"/>
        <dbReference type="ChEBI" id="CHEBI:58441"/>
        <dbReference type="ChEBI" id="CHEBI:197301"/>
    </reaction>
</comment>
<comment type="catalytic activity">
    <reaction evidence="32">
        <text>L-ornithine + glyoxylate = 5-amino-2-oxopentanoate + glycine</text>
        <dbReference type="Rhea" id="RHEA:77331"/>
        <dbReference type="ChEBI" id="CHEBI:36655"/>
        <dbReference type="ChEBI" id="CHEBI:46911"/>
        <dbReference type="ChEBI" id="CHEBI:57305"/>
        <dbReference type="ChEBI" id="CHEBI:58802"/>
    </reaction>
</comment>
<comment type="catalytic activity">
    <reaction evidence="35">
        <text>N(omega)-methyl-L-arginine + glyoxylate = 5-(3-methylguanidino)-2-oxopentanoate + glycine</text>
        <dbReference type="Rhea" id="RHEA:77323"/>
        <dbReference type="ChEBI" id="CHEBI:36655"/>
        <dbReference type="ChEBI" id="CHEBI:57305"/>
        <dbReference type="ChEBI" id="CHEBI:114953"/>
        <dbReference type="ChEBI" id="CHEBI:197314"/>
    </reaction>
</comment>
<evidence type="ECO:0000256" key="16">
    <source>
        <dbReference type="ARBA" id="ARBA00042611"/>
    </source>
</evidence>
<evidence type="ECO:0000256" key="3">
    <source>
        <dbReference type="ARBA" id="ARBA00008954"/>
    </source>
</evidence>
<dbReference type="OrthoDB" id="10261433at2759"/>
<evidence type="ECO:0000256" key="28">
    <source>
        <dbReference type="ARBA" id="ARBA00044055"/>
    </source>
</evidence>
<evidence type="ECO:0000256" key="35">
    <source>
        <dbReference type="ARBA" id="ARBA00048760"/>
    </source>
</evidence>
<evidence type="ECO:0000256" key="37">
    <source>
        <dbReference type="ARBA" id="ARBA00049480"/>
    </source>
</evidence>
<comment type="catalytic activity">
    <reaction evidence="36">
        <text>oxaloacetate + L-alanine = L-aspartate + pyruvate</text>
        <dbReference type="Rhea" id="RHEA:77347"/>
        <dbReference type="ChEBI" id="CHEBI:15361"/>
        <dbReference type="ChEBI" id="CHEBI:16452"/>
        <dbReference type="ChEBI" id="CHEBI:29991"/>
        <dbReference type="ChEBI" id="CHEBI:57972"/>
    </reaction>
</comment>
<dbReference type="PIRSF" id="PIRSF000521">
    <property type="entry name" value="Transaminase_4ab_Lys_Orn"/>
    <property type="match status" value="1"/>
</dbReference>
<keyword evidence="41" id="KW-1185">Reference proteome</keyword>
<keyword evidence="10" id="KW-0496">Mitochondrion</keyword>
<protein>
    <recommendedName>
        <fullName evidence="13">Alanine--glyoxylate aminotransferase 2, mitochondrial</fullName>
        <ecNumber evidence="28">2.6.1.18</ecNumber>
        <ecNumber evidence="12">2.6.1.40</ecNumber>
        <ecNumber evidence="5">2.6.1.44</ecNumber>
    </recommendedName>
    <alternativeName>
        <fullName evidence="14">(R)-3-amino-2-methylpropionate--pyruvate transaminase</fullName>
    </alternativeName>
    <alternativeName>
        <fullName evidence="16">Beta-ALAAT II</fullName>
    </alternativeName>
    <alternativeName>
        <fullName evidence="17">Beta-alanine-pyruvate aminotransferase</fullName>
    </alternativeName>
    <alternativeName>
        <fullName evidence="30">D-3-aminoisobutyrate-pyruvate aminotransferase</fullName>
    </alternativeName>
    <alternativeName>
        <fullName evidence="15">D-AIBAT</fullName>
    </alternativeName>
    <alternativeName>
        <fullName evidence="29">D-beta-aminoisobutyrate-pyruvate aminotransferase</fullName>
    </alternativeName>
</protein>
<evidence type="ECO:0000256" key="17">
    <source>
        <dbReference type="ARBA" id="ARBA00042669"/>
    </source>
</evidence>
<comment type="catalytic activity">
    <reaction evidence="23">
        <text>N(omega)-methyl-L-arginine + pyruvate = 5-(3-methylguanidino)-2-oxopentanoate + L-alanine</text>
        <dbReference type="Rhea" id="RHEA:77319"/>
        <dbReference type="ChEBI" id="CHEBI:15361"/>
        <dbReference type="ChEBI" id="CHEBI:57972"/>
        <dbReference type="ChEBI" id="CHEBI:114953"/>
        <dbReference type="ChEBI" id="CHEBI:197314"/>
    </reaction>
</comment>
<evidence type="ECO:0000313" key="41">
    <source>
        <dbReference type="Proteomes" id="UP000708208"/>
    </source>
</evidence>
<evidence type="ECO:0000256" key="24">
    <source>
        <dbReference type="ARBA" id="ARBA00043777"/>
    </source>
</evidence>
<comment type="catalytic activity">
    <reaction evidence="11">
        <text>glyoxylate + L-alanine = glycine + pyruvate</text>
        <dbReference type="Rhea" id="RHEA:24248"/>
        <dbReference type="ChEBI" id="CHEBI:15361"/>
        <dbReference type="ChEBI" id="CHEBI:36655"/>
        <dbReference type="ChEBI" id="CHEBI:57305"/>
        <dbReference type="ChEBI" id="CHEBI:57972"/>
        <dbReference type="EC" id="2.6.1.44"/>
    </reaction>
    <physiologicalReaction direction="left-to-right" evidence="11">
        <dbReference type="Rhea" id="RHEA:24249"/>
    </physiologicalReaction>
</comment>
<gene>
    <name evidence="40" type="ORF">AFUS01_LOCUS26650</name>
</gene>
<dbReference type="InterPro" id="IPR049704">
    <property type="entry name" value="Aminotrans_3_PPA_site"/>
</dbReference>
<accession>A0A8J2PHY2</accession>
<evidence type="ECO:0000256" key="7">
    <source>
        <dbReference type="ARBA" id="ARBA00022679"/>
    </source>
</evidence>
<comment type="catalytic activity">
    <reaction evidence="24">
        <text>L-ornithine + pyruvate = 5-amino-2-oxopentanoate + L-alanine</text>
        <dbReference type="Rhea" id="RHEA:77327"/>
        <dbReference type="ChEBI" id="CHEBI:15361"/>
        <dbReference type="ChEBI" id="CHEBI:46911"/>
        <dbReference type="ChEBI" id="CHEBI:57972"/>
        <dbReference type="ChEBI" id="CHEBI:58802"/>
    </reaction>
</comment>
<dbReference type="PANTHER" id="PTHR45688">
    <property type="match status" value="1"/>
</dbReference>
<evidence type="ECO:0000256" key="31">
    <source>
        <dbReference type="ARBA" id="ARBA00047892"/>
    </source>
</evidence>
<comment type="catalytic activity">
    <reaction evidence="18">
        <text>N(omega),N(omega)-dimethyl-L-arginine + pyruvate = 5-(3,3-dimethylguanidino)-2-oxopentanoate + L-alanine</text>
        <dbReference type="Rhea" id="RHEA:77303"/>
        <dbReference type="ChEBI" id="CHEBI:15361"/>
        <dbReference type="ChEBI" id="CHEBI:57972"/>
        <dbReference type="ChEBI" id="CHEBI:58326"/>
        <dbReference type="ChEBI" id="CHEBI:197301"/>
    </reaction>
</comment>
<reference evidence="40" key="1">
    <citation type="submission" date="2021-06" db="EMBL/GenBank/DDBJ databases">
        <authorList>
            <person name="Hodson N. C."/>
            <person name="Mongue J. A."/>
            <person name="Jaron S. K."/>
        </authorList>
    </citation>
    <scope>NUCLEOTIDE SEQUENCE</scope>
</reference>
<keyword evidence="9" id="KW-0809">Transit peptide</keyword>
<dbReference type="EC" id="2.6.1.44" evidence="5"/>
<evidence type="ECO:0000256" key="23">
    <source>
        <dbReference type="ARBA" id="ARBA00043758"/>
    </source>
</evidence>
<evidence type="ECO:0000256" key="39">
    <source>
        <dbReference type="RuleBase" id="RU003560"/>
    </source>
</evidence>
<evidence type="ECO:0000256" key="32">
    <source>
        <dbReference type="ARBA" id="ARBA00048264"/>
    </source>
</evidence>
<comment type="catalytic activity">
    <reaction evidence="33">
        <text>2-oxohexanoate + N(omega),N(omega)-dimethyl-L-arginine = L-2-aminohexanoate + 5-(3,3-dimethylguanidino)-2-oxopentanoate</text>
        <dbReference type="Rhea" id="RHEA:77363"/>
        <dbReference type="ChEBI" id="CHEBI:35177"/>
        <dbReference type="ChEBI" id="CHEBI:58326"/>
        <dbReference type="ChEBI" id="CHEBI:58455"/>
        <dbReference type="ChEBI" id="CHEBI:197301"/>
    </reaction>
</comment>
<proteinExistence type="inferred from homology"/>
<evidence type="ECO:0000256" key="1">
    <source>
        <dbReference type="ARBA" id="ARBA00001933"/>
    </source>
</evidence>
<evidence type="ECO:0000313" key="40">
    <source>
        <dbReference type="EMBL" id="CAG7816010.1"/>
    </source>
</evidence>
<evidence type="ECO:0000256" key="38">
    <source>
        <dbReference type="ARBA" id="ARBA00058068"/>
    </source>
</evidence>
<comment type="catalytic activity">
    <reaction evidence="34">
        <text>N(omega),N(omega)-dimethyl-L-arginine + 2-oxobutanoate = 5-(3,3-dimethylguanidino)-2-oxopentanoate + (2S)-2-aminobutanoate</text>
        <dbReference type="Rhea" id="RHEA:77351"/>
        <dbReference type="ChEBI" id="CHEBI:16763"/>
        <dbReference type="ChEBI" id="CHEBI:58326"/>
        <dbReference type="ChEBI" id="CHEBI:74359"/>
        <dbReference type="ChEBI" id="CHEBI:197301"/>
    </reaction>
</comment>
<dbReference type="GO" id="GO:0009436">
    <property type="term" value="P:glyoxylate catabolic process"/>
    <property type="evidence" value="ECO:0007669"/>
    <property type="project" value="TreeGrafter"/>
</dbReference>
<dbReference type="GO" id="GO:0005739">
    <property type="term" value="C:mitochondrion"/>
    <property type="evidence" value="ECO:0007669"/>
    <property type="project" value="UniProtKB-SubCell"/>
</dbReference>
<evidence type="ECO:0000256" key="8">
    <source>
        <dbReference type="ARBA" id="ARBA00022898"/>
    </source>
</evidence>
<evidence type="ECO:0000256" key="25">
    <source>
        <dbReference type="ARBA" id="ARBA00043798"/>
    </source>
</evidence>
<evidence type="ECO:0000256" key="10">
    <source>
        <dbReference type="ARBA" id="ARBA00023128"/>
    </source>
</evidence>